<reference evidence="1 2" key="2">
    <citation type="journal article" date="2021" name="Curr. Genet.">
        <title>Genetic response to nitrogen starvation in the aggressive Eucalyptus foliar pathogen Teratosphaeria destructans.</title>
        <authorList>
            <person name="Havenga M."/>
            <person name="Wingfield B.D."/>
            <person name="Wingfield M.J."/>
            <person name="Dreyer L.L."/>
            <person name="Roets F."/>
            <person name="Aylward J."/>
        </authorList>
    </citation>
    <scope>NUCLEOTIDE SEQUENCE [LARGE SCALE GENOMIC DNA]</scope>
    <source>
        <strain evidence="1">CMW44962</strain>
    </source>
</reference>
<gene>
    <name evidence="1" type="ORF">Tdes44962_MAKER03216</name>
</gene>
<proteinExistence type="predicted"/>
<reference evidence="1 2" key="1">
    <citation type="journal article" date="2018" name="IMA Fungus">
        <title>IMA Genome-F 10: Nine draft genome sequences of Claviceps purpurea s.lat., including C. arundinis, C. humidiphila, and C. cf. spartinae, pseudomolecules for the pitch canker pathogen Fusarium circinatum, draft genome of Davidsoniella eucalypti, Grosmannia galeiformis, Quambalaria eucalypti, and Teratosphaeria destructans.</title>
        <authorList>
            <person name="Wingfield B.D."/>
            <person name="Liu M."/>
            <person name="Nguyen H.D."/>
            <person name="Lane F.A."/>
            <person name="Morgan S.W."/>
            <person name="De Vos L."/>
            <person name="Wilken P.M."/>
            <person name="Duong T.A."/>
            <person name="Aylward J."/>
            <person name="Coetzee M.P."/>
            <person name="Dadej K."/>
            <person name="De Beer Z.W."/>
            <person name="Findlay W."/>
            <person name="Havenga M."/>
            <person name="Kolarik M."/>
            <person name="Menzies J.G."/>
            <person name="Naidoo K."/>
            <person name="Pochopski O."/>
            <person name="Shoukouhi P."/>
            <person name="Santana Q.C."/>
            <person name="Seifert K.A."/>
            <person name="Soal N."/>
            <person name="Steenkamp E.T."/>
            <person name="Tatham C.T."/>
            <person name="van der Nest M.A."/>
            <person name="Wingfield M.J."/>
        </authorList>
    </citation>
    <scope>NUCLEOTIDE SEQUENCE [LARGE SCALE GENOMIC DNA]</scope>
    <source>
        <strain evidence="1">CMW44962</strain>
    </source>
</reference>
<evidence type="ECO:0000313" key="2">
    <source>
        <dbReference type="Proteomes" id="UP001138500"/>
    </source>
</evidence>
<organism evidence="1 2">
    <name type="scientific">Teratosphaeria destructans</name>
    <dbReference type="NCBI Taxonomy" id="418781"/>
    <lineage>
        <taxon>Eukaryota</taxon>
        <taxon>Fungi</taxon>
        <taxon>Dikarya</taxon>
        <taxon>Ascomycota</taxon>
        <taxon>Pezizomycotina</taxon>
        <taxon>Dothideomycetes</taxon>
        <taxon>Dothideomycetidae</taxon>
        <taxon>Mycosphaerellales</taxon>
        <taxon>Teratosphaeriaceae</taxon>
        <taxon>Teratosphaeria</taxon>
    </lineage>
</organism>
<dbReference type="EMBL" id="RIBY02001934">
    <property type="protein sequence ID" value="KAH9826985.1"/>
    <property type="molecule type" value="Genomic_DNA"/>
</dbReference>
<dbReference type="Proteomes" id="UP001138500">
    <property type="component" value="Unassembled WGS sequence"/>
</dbReference>
<evidence type="ECO:0000313" key="1">
    <source>
        <dbReference type="EMBL" id="KAH9826985.1"/>
    </source>
</evidence>
<sequence length="79" mass="9079">MASQYSKLLLELVTLTQHFVYFAHCAWAHDSFFDGNSARVVLLEKAVADHRFDHPNVWACHQQVSAAEENEHCYDEKGD</sequence>
<comment type="caution">
    <text evidence="1">The sequence shown here is derived from an EMBL/GenBank/DDBJ whole genome shotgun (WGS) entry which is preliminary data.</text>
</comment>
<name>A0A9W7SQS0_9PEZI</name>
<accession>A0A9W7SQS0</accession>
<dbReference type="AlphaFoldDB" id="A0A9W7SQS0"/>
<keyword evidence="2" id="KW-1185">Reference proteome</keyword>
<protein>
    <submittedName>
        <fullName evidence="1">Uncharacterized protein</fullName>
    </submittedName>
</protein>